<evidence type="ECO:0000313" key="5">
    <source>
        <dbReference type="Proteomes" id="UP000570678"/>
    </source>
</evidence>
<comment type="caution">
    <text evidence="4">The sequence shown here is derived from an EMBL/GenBank/DDBJ whole genome shotgun (WGS) entry which is preliminary data.</text>
</comment>
<keyword evidence="5" id="KW-1185">Reference proteome</keyword>
<evidence type="ECO:0000256" key="1">
    <source>
        <dbReference type="ARBA" id="ARBA00010742"/>
    </source>
</evidence>
<feature type="signal peptide" evidence="2">
    <location>
        <begin position="1"/>
        <end position="25"/>
    </location>
</feature>
<name>A0A846YKX0_9NOCA</name>
<dbReference type="PROSITE" id="PS51257">
    <property type="entry name" value="PROKAR_LIPOPROTEIN"/>
    <property type="match status" value="1"/>
</dbReference>
<feature type="domain" description="Solute-binding protein family 3/N-terminal" evidence="3">
    <location>
        <begin position="41"/>
        <end position="253"/>
    </location>
</feature>
<proteinExistence type="inferred from homology"/>
<dbReference type="AlphaFoldDB" id="A0A846YKX0"/>
<organism evidence="4 5">
    <name type="scientific">Nocardia flavorosea</name>
    <dbReference type="NCBI Taxonomy" id="53429"/>
    <lineage>
        <taxon>Bacteria</taxon>
        <taxon>Bacillati</taxon>
        <taxon>Actinomycetota</taxon>
        <taxon>Actinomycetes</taxon>
        <taxon>Mycobacteriales</taxon>
        <taxon>Nocardiaceae</taxon>
        <taxon>Nocardia</taxon>
    </lineage>
</organism>
<dbReference type="InterPro" id="IPR001638">
    <property type="entry name" value="Solute-binding_3/MltF_N"/>
</dbReference>
<evidence type="ECO:0000259" key="3">
    <source>
        <dbReference type="SMART" id="SM00062"/>
    </source>
</evidence>
<accession>A0A846YKX0</accession>
<dbReference type="EMBL" id="JAAXOT010000010">
    <property type="protein sequence ID" value="NKY58411.1"/>
    <property type="molecule type" value="Genomic_DNA"/>
</dbReference>
<dbReference type="Proteomes" id="UP000570678">
    <property type="component" value="Unassembled WGS sequence"/>
</dbReference>
<dbReference type="PANTHER" id="PTHR30024">
    <property type="entry name" value="ALIPHATIC SULFONATES-BINDING PROTEIN-RELATED"/>
    <property type="match status" value="1"/>
</dbReference>
<evidence type="ECO:0000256" key="2">
    <source>
        <dbReference type="SAM" id="SignalP"/>
    </source>
</evidence>
<keyword evidence="2" id="KW-0732">Signal</keyword>
<dbReference type="Pfam" id="PF13379">
    <property type="entry name" value="NMT1_2"/>
    <property type="match status" value="1"/>
</dbReference>
<feature type="chain" id="PRO_5039622750" evidence="2">
    <location>
        <begin position="26"/>
        <end position="326"/>
    </location>
</feature>
<protein>
    <submittedName>
        <fullName evidence="4">ABC transporter substrate-binding protein</fullName>
    </submittedName>
</protein>
<evidence type="ECO:0000313" key="4">
    <source>
        <dbReference type="EMBL" id="NKY58411.1"/>
    </source>
</evidence>
<dbReference type="SUPFAM" id="SSF53850">
    <property type="entry name" value="Periplasmic binding protein-like II"/>
    <property type="match status" value="1"/>
</dbReference>
<dbReference type="SMART" id="SM00062">
    <property type="entry name" value="PBPb"/>
    <property type="match status" value="1"/>
</dbReference>
<gene>
    <name evidence="4" type="ORF">HGA15_20150</name>
</gene>
<sequence length="326" mass="35257">MAWRSRYRRVSFAILAVALAITLGACTRPATREAEASAGGTIRVAVGIDSSFATFFLADQEGMFREAGLNIELVQFGSGGEAVDALASGQVQLAGSSDTTTISQLRQNPDMRAIFAYEASGDYIKVVLRNGIQTAADIEKIGFVPGLGQVSTDKYLRANGIAADSVEMIAATPSDMPALLARGDIDGYVLWEPWPTAAVTQGIGRVVGVTGDFDWIYHHWAVSTDSWLAKNPAEAQRFAQVLAAAGERVEQDPARAAAATRTAVNVDDEQTLVAIREIDFRVTNLTDEDVDSAQQIVDFYQDIGVLSEQPDLRSAMLLDWYKEEKK</sequence>
<dbReference type="Gene3D" id="3.40.190.10">
    <property type="entry name" value="Periplasmic binding protein-like II"/>
    <property type="match status" value="2"/>
</dbReference>
<reference evidence="4 5" key="1">
    <citation type="submission" date="2020-04" db="EMBL/GenBank/DDBJ databases">
        <title>MicrobeNet Type strains.</title>
        <authorList>
            <person name="Nicholson A.C."/>
        </authorList>
    </citation>
    <scope>NUCLEOTIDE SEQUENCE [LARGE SCALE GENOMIC DNA]</scope>
    <source>
        <strain evidence="4 5">JCM 3332</strain>
    </source>
</reference>
<comment type="similarity">
    <text evidence="1">Belongs to the bacterial solute-binding protein SsuA/TauA family.</text>
</comment>
<dbReference type="CDD" id="cd01008">
    <property type="entry name" value="PBP2_NrtA_SsuA_CpmA_like"/>
    <property type="match status" value="1"/>
</dbReference>